<comment type="caution">
    <text evidence="1">The sequence shown here is derived from an EMBL/GenBank/DDBJ whole genome shotgun (WGS) entry which is preliminary data.</text>
</comment>
<name>A0A8K0QW43_9PLEO</name>
<dbReference type="EMBL" id="JAGMVJ010000022">
    <property type="protein sequence ID" value="KAH7073257.1"/>
    <property type="molecule type" value="Genomic_DNA"/>
</dbReference>
<evidence type="ECO:0000313" key="1">
    <source>
        <dbReference type="EMBL" id="KAH7073257.1"/>
    </source>
</evidence>
<reference evidence="1" key="1">
    <citation type="journal article" date="2021" name="Nat. Commun.">
        <title>Genetic determinants of endophytism in the Arabidopsis root mycobiome.</title>
        <authorList>
            <person name="Mesny F."/>
            <person name="Miyauchi S."/>
            <person name="Thiergart T."/>
            <person name="Pickel B."/>
            <person name="Atanasova L."/>
            <person name="Karlsson M."/>
            <person name="Huettel B."/>
            <person name="Barry K.W."/>
            <person name="Haridas S."/>
            <person name="Chen C."/>
            <person name="Bauer D."/>
            <person name="Andreopoulos W."/>
            <person name="Pangilinan J."/>
            <person name="LaButti K."/>
            <person name="Riley R."/>
            <person name="Lipzen A."/>
            <person name="Clum A."/>
            <person name="Drula E."/>
            <person name="Henrissat B."/>
            <person name="Kohler A."/>
            <person name="Grigoriev I.V."/>
            <person name="Martin F.M."/>
            <person name="Hacquard S."/>
        </authorList>
    </citation>
    <scope>NUCLEOTIDE SEQUENCE</scope>
    <source>
        <strain evidence="1">MPI-SDFR-AT-0120</strain>
    </source>
</reference>
<organism evidence="1 2">
    <name type="scientific">Paraphoma chrysanthemicola</name>
    <dbReference type="NCBI Taxonomy" id="798071"/>
    <lineage>
        <taxon>Eukaryota</taxon>
        <taxon>Fungi</taxon>
        <taxon>Dikarya</taxon>
        <taxon>Ascomycota</taxon>
        <taxon>Pezizomycotina</taxon>
        <taxon>Dothideomycetes</taxon>
        <taxon>Pleosporomycetidae</taxon>
        <taxon>Pleosporales</taxon>
        <taxon>Pleosporineae</taxon>
        <taxon>Phaeosphaeriaceae</taxon>
        <taxon>Paraphoma</taxon>
    </lineage>
</organism>
<dbReference type="AlphaFoldDB" id="A0A8K0QW43"/>
<dbReference type="Proteomes" id="UP000813461">
    <property type="component" value="Unassembled WGS sequence"/>
</dbReference>
<sequence length="107" mass="12037">MKFMWRISTMPAVARTLFVDAPSRTVTAVALLGIHISETYARNISTVTAPEQHAQSPNGELFKQLPKWNRLQNEIHLCMTRIPQNVSFAAAARSFPRTHCPETNSTE</sequence>
<protein>
    <submittedName>
        <fullName evidence="1">Uncharacterized protein</fullName>
    </submittedName>
</protein>
<keyword evidence="2" id="KW-1185">Reference proteome</keyword>
<proteinExistence type="predicted"/>
<accession>A0A8K0QW43</accession>
<gene>
    <name evidence="1" type="ORF">FB567DRAFT_537394</name>
</gene>
<evidence type="ECO:0000313" key="2">
    <source>
        <dbReference type="Proteomes" id="UP000813461"/>
    </source>
</evidence>